<dbReference type="SUPFAM" id="SSF53218">
    <property type="entry name" value="Molybdenum cofactor biosynthesis proteins"/>
    <property type="match status" value="1"/>
</dbReference>
<comment type="caution">
    <text evidence="4">The sequence shown here is derived from an EMBL/GenBank/DDBJ whole genome shotgun (WGS) entry which is preliminary data.</text>
</comment>
<dbReference type="NCBIfam" id="NF011068">
    <property type="entry name" value="PRK14498.1"/>
    <property type="match status" value="1"/>
</dbReference>
<gene>
    <name evidence="4" type="ORF">ENT99_03890</name>
</gene>
<accession>A0A832AP22</accession>
<dbReference type="SUPFAM" id="SSF63882">
    <property type="entry name" value="MoeA N-terminal region -like"/>
    <property type="match status" value="1"/>
</dbReference>
<dbReference type="SUPFAM" id="SSF53850">
    <property type="entry name" value="Periplasmic binding protein-like II"/>
    <property type="match status" value="1"/>
</dbReference>
<dbReference type="PANTHER" id="PTHR10192:SF5">
    <property type="entry name" value="GEPHYRIN"/>
    <property type="match status" value="1"/>
</dbReference>
<dbReference type="InterPro" id="IPR036135">
    <property type="entry name" value="MoeA_linker/N_sf"/>
</dbReference>
<dbReference type="NCBIfam" id="NF045515">
    <property type="entry name" value="Glp_gephyrin"/>
    <property type="match status" value="1"/>
</dbReference>
<evidence type="ECO:0000313" key="4">
    <source>
        <dbReference type="EMBL" id="HFQ78828.1"/>
    </source>
</evidence>
<dbReference type="Gene3D" id="3.40.980.10">
    <property type="entry name" value="MoaB/Mog-like domain"/>
    <property type="match status" value="1"/>
</dbReference>
<dbReference type="GO" id="GO:0061599">
    <property type="term" value="F:molybdopterin molybdotransferase activity"/>
    <property type="evidence" value="ECO:0007669"/>
    <property type="project" value="TreeGrafter"/>
</dbReference>
<dbReference type="CDD" id="cd00887">
    <property type="entry name" value="MoeA"/>
    <property type="match status" value="1"/>
</dbReference>
<dbReference type="Pfam" id="PF00994">
    <property type="entry name" value="MoCF_biosynth"/>
    <property type="match status" value="1"/>
</dbReference>
<dbReference type="InterPro" id="IPR008284">
    <property type="entry name" value="MoCF_biosynth_CS"/>
</dbReference>
<dbReference type="InterPro" id="IPR036425">
    <property type="entry name" value="MoaB/Mog-like_dom_sf"/>
</dbReference>
<dbReference type="InterPro" id="IPR038987">
    <property type="entry name" value="MoeA-like"/>
</dbReference>
<dbReference type="InterPro" id="IPR005111">
    <property type="entry name" value="MoeA_C_domain_IV"/>
</dbReference>
<organism evidence="4">
    <name type="scientific">Ignisphaera aggregans</name>
    <dbReference type="NCBI Taxonomy" id="334771"/>
    <lineage>
        <taxon>Archaea</taxon>
        <taxon>Thermoproteota</taxon>
        <taxon>Thermoprotei</taxon>
        <taxon>Desulfurococcales</taxon>
        <taxon>Desulfurococcaceae</taxon>
        <taxon>Ignisphaera</taxon>
    </lineage>
</organism>
<dbReference type="SMART" id="SM00852">
    <property type="entry name" value="MoCF_biosynth"/>
    <property type="match status" value="1"/>
</dbReference>
<dbReference type="AlphaFoldDB" id="A0A832AP22"/>
<dbReference type="Pfam" id="PF12727">
    <property type="entry name" value="PBP_like"/>
    <property type="match status" value="1"/>
</dbReference>
<dbReference type="Gene3D" id="3.90.105.10">
    <property type="entry name" value="Molybdopterin biosynthesis moea protein, domain 2"/>
    <property type="match status" value="1"/>
</dbReference>
<dbReference type="InterPro" id="IPR036688">
    <property type="entry name" value="MoeA_C_domain_IV_sf"/>
</dbReference>
<dbReference type="SUPFAM" id="SSF63867">
    <property type="entry name" value="MoeA C-terminal domain-like"/>
    <property type="match status" value="1"/>
</dbReference>
<protein>
    <submittedName>
        <fullName evidence="4">Molybdopterin biosynthesis protein</fullName>
    </submittedName>
</protein>
<dbReference type="PROSITE" id="PS01079">
    <property type="entry name" value="MOCF_BIOSYNTHESIS_2"/>
    <property type="match status" value="1"/>
</dbReference>
<reference evidence="4" key="1">
    <citation type="journal article" date="2020" name="mSystems">
        <title>Genome- and Community-Level Interaction Insights into Carbon Utilization and Element Cycling Functions of Hydrothermarchaeota in Hydrothermal Sediment.</title>
        <authorList>
            <person name="Zhou Z."/>
            <person name="Liu Y."/>
            <person name="Xu W."/>
            <person name="Pan J."/>
            <person name="Luo Z.H."/>
            <person name="Li M."/>
        </authorList>
    </citation>
    <scope>NUCLEOTIDE SEQUENCE</scope>
    <source>
        <strain evidence="4">SpSt-629</strain>
    </source>
</reference>
<dbReference type="InterPro" id="IPR001453">
    <property type="entry name" value="MoaB/Mog_dom"/>
</dbReference>
<dbReference type="PANTHER" id="PTHR10192">
    <property type="entry name" value="MOLYBDOPTERIN BIOSYNTHESIS PROTEIN"/>
    <property type="match status" value="1"/>
</dbReference>
<dbReference type="InterPro" id="IPR024370">
    <property type="entry name" value="PBP_domain"/>
</dbReference>
<dbReference type="InterPro" id="IPR005110">
    <property type="entry name" value="MoeA_linker/N"/>
</dbReference>
<dbReference type="Gene3D" id="3.40.190.10">
    <property type="entry name" value="Periplasmic binding protein-like II"/>
    <property type="match status" value="1"/>
</dbReference>
<evidence type="ECO:0000256" key="1">
    <source>
        <dbReference type="ARBA" id="ARBA00005046"/>
    </source>
</evidence>
<evidence type="ECO:0000259" key="3">
    <source>
        <dbReference type="SMART" id="SM00852"/>
    </source>
</evidence>
<dbReference type="Gene3D" id="2.40.340.10">
    <property type="entry name" value="MoeA, C-terminal, domain IV"/>
    <property type="match status" value="1"/>
</dbReference>
<dbReference type="Pfam" id="PF03454">
    <property type="entry name" value="MoeA_C"/>
    <property type="match status" value="1"/>
</dbReference>
<keyword evidence="2" id="KW-0501">Molybdenum cofactor biosynthesis</keyword>
<comment type="pathway">
    <text evidence="1">Cofactor biosynthesis; molybdopterin biosynthesis.</text>
</comment>
<proteinExistence type="predicted"/>
<dbReference type="GO" id="GO:0006777">
    <property type="term" value="P:Mo-molybdopterin cofactor biosynthetic process"/>
    <property type="evidence" value="ECO:0007669"/>
    <property type="project" value="UniProtKB-KW"/>
</dbReference>
<dbReference type="Pfam" id="PF03453">
    <property type="entry name" value="MoeA_N"/>
    <property type="match status" value="1"/>
</dbReference>
<dbReference type="GO" id="GO:0005737">
    <property type="term" value="C:cytoplasm"/>
    <property type="evidence" value="ECO:0007669"/>
    <property type="project" value="TreeGrafter"/>
</dbReference>
<sequence>MRRLFHKLVSLNEAIEIIEHNVSLSPRGIEQVNILDSLGRVLAVDVYASIDYPPFDRSEVDGYAVKAEDTYGAYESRPVRLQIIGSLKVGEIPQYNVARFKAVEIATGAAIPRGCNSVVMEEYTSRENDYVYIYRAASPLENVAIAGSDISRGELVLMKGTRITPFDIGILAALGYSSIDVYLKPRIAVISTGNEIAEPGQHLRYGQVYDYNGFAVTSYLRSIGADAYYLGIVPDDREILKSIVTKALEEYDMIITSGGTSAGIDDVVYRVIEDVGTILVHGLEVKPGKPTVIGVSRGKIIMGLPGFPFSAISVSITLLRYIVEKLSGIESPNIYSNLKARMTQRIRKDAGKTLYIPIAIARRNSDYIAIPIPYRSGSITPIIRADGVAIVGRGIEIVEEGEEVDIVMFNPVYREAVFIGSHDVILPLLIKHANIMNRVKLLYVGSLAGLIHVAKGYGDIAPIHLLHPESKEYNLPYVMQYKDLVLLSGYRRRLVIAFQRGNPKGIKSVRDFIRSDIRIVNRNQGSGTRTILDIMLKELAKELGISFENLIKKIDGYTYEVTSHTGVAAAIAQGRADVGICVEYAAILYNLDYMPLTWEEYDFAIHRDSLDEPVITKFIEFLKTGKTLEILKSIPGYDVKSNIGEIVYG</sequence>
<dbReference type="NCBIfam" id="TIGR00177">
    <property type="entry name" value="molyb_syn"/>
    <property type="match status" value="1"/>
</dbReference>
<dbReference type="EMBL" id="DTAU01000073">
    <property type="protein sequence ID" value="HFQ78828.1"/>
    <property type="molecule type" value="Genomic_DNA"/>
</dbReference>
<evidence type="ECO:0000256" key="2">
    <source>
        <dbReference type="ARBA" id="ARBA00023150"/>
    </source>
</evidence>
<dbReference type="UniPathway" id="UPA00344"/>
<dbReference type="Gene3D" id="2.170.190.11">
    <property type="entry name" value="Molybdopterin biosynthesis moea protein, domain 3"/>
    <property type="match status" value="1"/>
</dbReference>
<name>A0A832AP22_9CREN</name>
<feature type="domain" description="MoaB/Mog" evidence="3">
    <location>
        <begin position="188"/>
        <end position="325"/>
    </location>
</feature>